<evidence type="ECO:0000313" key="2">
    <source>
        <dbReference type="Proteomes" id="UP000465712"/>
    </source>
</evidence>
<gene>
    <name evidence="1" type="ORF">CAG72_15560</name>
</gene>
<accession>A0A7X5AUP1</accession>
<protein>
    <submittedName>
        <fullName evidence="1">DUF4136 domain-containing protein</fullName>
    </submittedName>
</protein>
<dbReference type="OrthoDB" id="329837at2"/>
<proteinExistence type="predicted"/>
<dbReference type="RefSeq" id="WP_027254250.1">
    <property type="nucleotide sequence ID" value="NZ_WXWU01000086.1"/>
</dbReference>
<dbReference type="PROSITE" id="PS51257">
    <property type="entry name" value="PROKAR_LIPOPROTEIN"/>
    <property type="match status" value="1"/>
</dbReference>
<name>A0A7X5AUP1_9GAMM</name>
<organism evidence="1 2">
    <name type="scientific">Photobacterium halotolerans</name>
    <dbReference type="NCBI Taxonomy" id="265726"/>
    <lineage>
        <taxon>Bacteria</taxon>
        <taxon>Pseudomonadati</taxon>
        <taxon>Pseudomonadota</taxon>
        <taxon>Gammaproteobacteria</taxon>
        <taxon>Vibrionales</taxon>
        <taxon>Vibrionaceae</taxon>
        <taxon>Photobacterium</taxon>
    </lineage>
</organism>
<comment type="caution">
    <text evidence="1">The sequence shown here is derived from an EMBL/GenBank/DDBJ whole genome shotgun (WGS) entry which is preliminary data.</text>
</comment>
<dbReference type="Pfam" id="PF13590">
    <property type="entry name" value="DUF4136"/>
    <property type="match status" value="1"/>
</dbReference>
<dbReference type="Proteomes" id="UP000465712">
    <property type="component" value="Unassembled WGS sequence"/>
</dbReference>
<evidence type="ECO:0000313" key="1">
    <source>
        <dbReference type="EMBL" id="NAW66631.1"/>
    </source>
</evidence>
<dbReference type="InterPro" id="IPR025411">
    <property type="entry name" value="DUF4136"/>
</dbReference>
<sequence length="180" mass="20496">MRALLLIFIPSILILLSGCSAKVSTDYNANVDFNQYKTFQFAEPGKSSIVSLDKARLEDTIKRELRYKGLQPIQETEPKADITVHPYIREMTDFDSYGTSFGFGVGYGYSSIAYSAPVRFREYTYGKLIVELIDNKTNKVIWRSISRRQLTESMTPTARDNFIQEQVSEMFTQYPPGQGG</sequence>
<dbReference type="AlphaFoldDB" id="A0A7X5AUP1"/>
<reference evidence="1 2" key="1">
    <citation type="submission" date="2017-05" db="EMBL/GenBank/DDBJ databases">
        <title>High clonality and local adaptation shapes Vibrionaceae linages within an endangered oasis.</title>
        <authorList>
            <person name="Vazquez-Rosas-Landa M."/>
        </authorList>
    </citation>
    <scope>NUCLEOTIDE SEQUENCE [LARGE SCALE GENOMIC DNA]</scope>
    <source>
        <strain evidence="1 2">P46_P4S1P180</strain>
    </source>
</reference>
<dbReference type="Gene3D" id="3.30.160.670">
    <property type="match status" value="1"/>
</dbReference>
<dbReference type="EMBL" id="WXWW01000225">
    <property type="protein sequence ID" value="NAW66631.1"/>
    <property type="molecule type" value="Genomic_DNA"/>
</dbReference>